<dbReference type="EMBL" id="RDBE01000007">
    <property type="protein sequence ID" value="RLV49066.1"/>
    <property type="molecule type" value="Genomic_DNA"/>
</dbReference>
<keyword evidence="1" id="KW-0812">Transmembrane</keyword>
<feature type="transmembrane region" description="Helical" evidence="1">
    <location>
        <begin position="25"/>
        <end position="48"/>
    </location>
</feature>
<feature type="transmembrane region" description="Helical" evidence="1">
    <location>
        <begin position="103"/>
        <end position="129"/>
    </location>
</feature>
<dbReference type="Proteomes" id="UP000281708">
    <property type="component" value="Unassembled WGS sequence"/>
</dbReference>
<sequence>MALHVRVEQGSAVGYRGNSRVVGTLRWSTSCAVGWCLVFACLHLYWAVGGSVGLSSSAGQELATTRPVVFVVAGLYGVAVLLVCGGVLAVAVARDCLGARRLLLLQTLAGLLGAGLLLRGVLLEGVLLADLGGVREQVGPLETRWSLAIWNPWFALGGVVFLTHTWVCRRKALIKRVS</sequence>
<keyword evidence="1" id="KW-1133">Transmembrane helix</keyword>
<feature type="transmembrane region" description="Helical" evidence="1">
    <location>
        <begin position="68"/>
        <end position="91"/>
    </location>
</feature>
<reference evidence="2 3" key="1">
    <citation type="submission" date="2018-10" db="EMBL/GenBank/DDBJ databases">
        <title>Marmoricola sp. 4Q3S-7 whole genome shotgun sequence.</title>
        <authorList>
            <person name="Li F."/>
        </authorList>
    </citation>
    <scope>NUCLEOTIDE SEQUENCE [LARGE SCALE GENOMIC DNA]</scope>
    <source>
        <strain evidence="2 3">4Q3S-7</strain>
    </source>
</reference>
<keyword evidence="1" id="KW-0472">Membrane</keyword>
<feature type="transmembrane region" description="Helical" evidence="1">
    <location>
        <begin position="149"/>
        <end position="168"/>
    </location>
</feature>
<organism evidence="2 3">
    <name type="scientific">Nocardioides mangrovicus</name>
    <dbReference type="NCBI Taxonomy" id="2478913"/>
    <lineage>
        <taxon>Bacteria</taxon>
        <taxon>Bacillati</taxon>
        <taxon>Actinomycetota</taxon>
        <taxon>Actinomycetes</taxon>
        <taxon>Propionibacteriales</taxon>
        <taxon>Nocardioidaceae</taxon>
        <taxon>Nocardioides</taxon>
    </lineage>
</organism>
<dbReference type="InterPro" id="IPR025058">
    <property type="entry name" value="DUF3995"/>
</dbReference>
<accession>A0A3L8P0U7</accession>
<gene>
    <name evidence="2" type="ORF">D9V37_10850</name>
</gene>
<comment type="caution">
    <text evidence="2">The sequence shown here is derived from an EMBL/GenBank/DDBJ whole genome shotgun (WGS) entry which is preliminary data.</text>
</comment>
<name>A0A3L8P0U7_9ACTN</name>
<proteinExistence type="predicted"/>
<protein>
    <submittedName>
        <fullName evidence="2">DUF3995 domain-containing protein</fullName>
    </submittedName>
</protein>
<evidence type="ECO:0000313" key="3">
    <source>
        <dbReference type="Proteomes" id="UP000281708"/>
    </source>
</evidence>
<dbReference type="AlphaFoldDB" id="A0A3L8P0U7"/>
<dbReference type="RefSeq" id="WP_121806170.1">
    <property type="nucleotide sequence ID" value="NZ_RDBE01000007.1"/>
</dbReference>
<dbReference type="Pfam" id="PF13160">
    <property type="entry name" value="DUF3995"/>
    <property type="match status" value="1"/>
</dbReference>
<keyword evidence="3" id="KW-1185">Reference proteome</keyword>
<evidence type="ECO:0000313" key="2">
    <source>
        <dbReference type="EMBL" id="RLV49066.1"/>
    </source>
</evidence>
<evidence type="ECO:0000256" key="1">
    <source>
        <dbReference type="SAM" id="Phobius"/>
    </source>
</evidence>